<reference evidence="4" key="1">
    <citation type="submission" date="2020-05" db="EMBL/GenBank/DDBJ databases">
        <title>Phylogenomic resolution of chytrid fungi.</title>
        <authorList>
            <person name="Stajich J.E."/>
            <person name="Amses K."/>
            <person name="Simmons R."/>
            <person name="Seto K."/>
            <person name="Myers J."/>
            <person name="Bonds A."/>
            <person name="Quandt C.A."/>
            <person name="Barry K."/>
            <person name="Liu P."/>
            <person name="Grigoriev I."/>
            <person name="Longcore J.E."/>
            <person name="James T.Y."/>
        </authorList>
    </citation>
    <scope>NUCLEOTIDE SEQUENCE</scope>
    <source>
        <strain evidence="4">JEL0318</strain>
    </source>
</reference>
<evidence type="ECO:0000256" key="3">
    <source>
        <dbReference type="SAM" id="MobiDB-lite"/>
    </source>
</evidence>
<accession>A0AAD5SJ34</accession>
<dbReference type="InterPro" id="IPR037459">
    <property type="entry name" value="RhgT-like"/>
</dbReference>
<protein>
    <recommendedName>
        <fullName evidence="6">SGNH hydrolase-type esterase domain-containing protein</fullName>
    </recommendedName>
</protein>
<keyword evidence="2" id="KW-0378">Hydrolase</keyword>
<dbReference type="InterPro" id="IPR001087">
    <property type="entry name" value="GDSL"/>
</dbReference>
<dbReference type="AlphaFoldDB" id="A0AAD5SJ34"/>
<evidence type="ECO:0000313" key="4">
    <source>
        <dbReference type="EMBL" id="KAJ3056538.1"/>
    </source>
</evidence>
<dbReference type="InterPro" id="IPR036514">
    <property type="entry name" value="SGNH_hydro_sf"/>
</dbReference>
<dbReference type="GO" id="GO:0016788">
    <property type="term" value="F:hydrolase activity, acting on ester bonds"/>
    <property type="evidence" value="ECO:0007669"/>
    <property type="project" value="InterPro"/>
</dbReference>
<feature type="compositionally biased region" description="Low complexity" evidence="3">
    <location>
        <begin position="234"/>
        <end position="255"/>
    </location>
</feature>
<dbReference type="PANTHER" id="PTHR43695:SF1">
    <property type="entry name" value="RHAMNOGALACTURONAN ACETYLESTERASE"/>
    <property type="match status" value="1"/>
</dbReference>
<name>A0AAD5SJ34_9FUNG</name>
<evidence type="ECO:0000256" key="1">
    <source>
        <dbReference type="ARBA" id="ARBA00008668"/>
    </source>
</evidence>
<dbReference type="Proteomes" id="UP001212841">
    <property type="component" value="Unassembled WGS sequence"/>
</dbReference>
<evidence type="ECO:0000313" key="5">
    <source>
        <dbReference type="Proteomes" id="UP001212841"/>
    </source>
</evidence>
<dbReference type="SUPFAM" id="SSF52266">
    <property type="entry name" value="SGNH hydrolase"/>
    <property type="match status" value="1"/>
</dbReference>
<dbReference type="Pfam" id="PF00657">
    <property type="entry name" value="Lipase_GDSL"/>
    <property type="match status" value="1"/>
</dbReference>
<evidence type="ECO:0008006" key="6">
    <source>
        <dbReference type="Google" id="ProtNLM"/>
    </source>
</evidence>
<keyword evidence="5" id="KW-1185">Reference proteome</keyword>
<proteinExistence type="inferred from homology"/>
<comment type="caution">
    <text evidence="4">The sequence shown here is derived from an EMBL/GenBank/DDBJ whole genome shotgun (WGS) entry which is preliminary data.</text>
</comment>
<evidence type="ECO:0000256" key="2">
    <source>
        <dbReference type="ARBA" id="ARBA00022801"/>
    </source>
</evidence>
<gene>
    <name evidence="4" type="ORF">HK097_006171</name>
</gene>
<dbReference type="EMBL" id="JADGJD010000029">
    <property type="protein sequence ID" value="KAJ3056538.1"/>
    <property type="molecule type" value="Genomic_DNA"/>
</dbReference>
<organism evidence="4 5">
    <name type="scientific">Rhizophlyctis rosea</name>
    <dbReference type="NCBI Taxonomy" id="64517"/>
    <lineage>
        <taxon>Eukaryota</taxon>
        <taxon>Fungi</taxon>
        <taxon>Fungi incertae sedis</taxon>
        <taxon>Chytridiomycota</taxon>
        <taxon>Chytridiomycota incertae sedis</taxon>
        <taxon>Chytridiomycetes</taxon>
        <taxon>Rhizophlyctidales</taxon>
        <taxon>Rhizophlyctidaceae</taxon>
        <taxon>Rhizophlyctis</taxon>
    </lineage>
</organism>
<sequence length="281" mass="29360">MAGDSTMARGGGGSGFTSDGWGQYLGSYLTIPVVNRAIGGRSSRSYTREGRFASIANEVKSGDYVVIEFGINDGGGLSTDNGRSVASGTGDETQVSTYNGVRETVHTYPWYLQQAVALLKGKGATVIIASHAPRAGWTNGKFNNSPDRFVDYAKLAADRSGAQYVDHYGYIVTEYNRLGQSAVQAFYPGDYTHFTPAGAKVVAEAFVKGVIAGNKALVNRLNTAGKALGGGGSTPATTTRATTTTRAPATTTRTTGGSSGNCAALYGQWYVFSPSVKVCHG</sequence>
<dbReference type="PANTHER" id="PTHR43695">
    <property type="entry name" value="PUTATIVE (AFU_ORTHOLOGUE AFUA_2G17250)-RELATED"/>
    <property type="match status" value="1"/>
</dbReference>
<feature type="region of interest" description="Disordered" evidence="3">
    <location>
        <begin position="228"/>
        <end position="255"/>
    </location>
</feature>
<dbReference type="Gene3D" id="3.40.50.1110">
    <property type="entry name" value="SGNH hydrolase"/>
    <property type="match status" value="1"/>
</dbReference>
<comment type="similarity">
    <text evidence="1">Belongs to the 'GDSL' lipolytic enzyme family.</text>
</comment>